<evidence type="ECO:0000313" key="2">
    <source>
        <dbReference type="EMBL" id="KAG8155733.1"/>
    </source>
</evidence>
<gene>
    <name evidence="2" type="ORF">JTE90_026664</name>
</gene>
<feature type="compositionally biased region" description="Low complexity" evidence="1">
    <location>
        <begin position="61"/>
        <end position="74"/>
    </location>
</feature>
<feature type="compositionally biased region" description="Low complexity" evidence="1">
    <location>
        <begin position="81"/>
        <end position="102"/>
    </location>
</feature>
<feature type="compositionally biased region" description="Basic and acidic residues" evidence="1">
    <location>
        <begin position="21"/>
        <end position="35"/>
    </location>
</feature>
<protein>
    <submittedName>
        <fullName evidence="2">Uncharacterized protein</fullName>
    </submittedName>
</protein>
<organism evidence="2 3">
    <name type="scientific">Oedothorax gibbosus</name>
    <dbReference type="NCBI Taxonomy" id="931172"/>
    <lineage>
        <taxon>Eukaryota</taxon>
        <taxon>Metazoa</taxon>
        <taxon>Ecdysozoa</taxon>
        <taxon>Arthropoda</taxon>
        <taxon>Chelicerata</taxon>
        <taxon>Arachnida</taxon>
        <taxon>Araneae</taxon>
        <taxon>Araneomorphae</taxon>
        <taxon>Entelegynae</taxon>
        <taxon>Araneoidea</taxon>
        <taxon>Linyphiidae</taxon>
        <taxon>Erigoninae</taxon>
        <taxon>Oedothorax</taxon>
    </lineage>
</organism>
<dbReference type="EMBL" id="JAFNEN010006872">
    <property type="protein sequence ID" value="KAG8155733.1"/>
    <property type="molecule type" value="Genomic_DNA"/>
</dbReference>
<name>A0AAV6TD88_9ARAC</name>
<keyword evidence="3" id="KW-1185">Reference proteome</keyword>
<comment type="caution">
    <text evidence="2">The sequence shown here is derived from an EMBL/GenBank/DDBJ whole genome shotgun (WGS) entry which is preliminary data.</text>
</comment>
<reference evidence="2 3" key="1">
    <citation type="journal article" date="2022" name="Nat. Ecol. Evol.">
        <title>A masculinizing supergene underlies an exaggerated male reproductive morph in a spider.</title>
        <authorList>
            <person name="Hendrickx F."/>
            <person name="De Corte Z."/>
            <person name="Sonet G."/>
            <person name="Van Belleghem S.M."/>
            <person name="Kostlbacher S."/>
            <person name="Vangestel C."/>
        </authorList>
    </citation>
    <scope>NUCLEOTIDE SEQUENCE [LARGE SCALE GENOMIC DNA]</scope>
    <source>
        <strain evidence="2">W744_W776</strain>
    </source>
</reference>
<dbReference type="AlphaFoldDB" id="A0AAV6TD88"/>
<sequence>MGRKKPGRKTEEKVCVHRNLREPACKRGERGRDFSHAGGQGGRPLKESARQGSVELLHHNVGAAEVVAAKNAQASTNPWTQQPNPWSSPAPSAGPSSWQGASESGSAGNQCMQSQQLTQLEPIDLSWKGANKSGSAGTSQPIGYWLSQSDNVREDCKKIHEVFEEAYEKIVSGSSLSEKEEELFKALLYAFNLNNQILECHQTNFIVKNGKIASLIDDSVNVKEYLQKVIDKTKEEYRVNKEEAYDLNEFLFFLI</sequence>
<dbReference type="Proteomes" id="UP000827092">
    <property type="component" value="Unassembled WGS sequence"/>
</dbReference>
<accession>A0AAV6TD88</accession>
<feature type="region of interest" description="Disordered" evidence="1">
    <location>
        <begin position="21"/>
        <end position="113"/>
    </location>
</feature>
<proteinExistence type="predicted"/>
<evidence type="ECO:0000313" key="3">
    <source>
        <dbReference type="Proteomes" id="UP000827092"/>
    </source>
</evidence>
<feature type="compositionally biased region" description="Polar residues" evidence="1">
    <location>
        <begin position="103"/>
        <end position="113"/>
    </location>
</feature>
<evidence type="ECO:0000256" key="1">
    <source>
        <dbReference type="SAM" id="MobiDB-lite"/>
    </source>
</evidence>